<dbReference type="EMBL" id="HE797353">
    <property type="protein sequence ID" value="CCM06477.1"/>
    <property type="molecule type" value="Genomic_DNA"/>
</dbReference>
<dbReference type="HOGENOM" id="CLU_2291743_0_0_1"/>
<gene>
    <name evidence="1" type="ORF">FIBRA_08746</name>
</gene>
<protein>
    <submittedName>
        <fullName evidence="1">Uncharacterized protein</fullName>
    </submittedName>
</protein>
<name>J4I395_9APHY</name>
<dbReference type="AlphaFoldDB" id="J4I395"/>
<dbReference type="RefSeq" id="XP_012185760.1">
    <property type="nucleotide sequence ID" value="XM_012330370.1"/>
</dbReference>
<evidence type="ECO:0000313" key="2">
    <source>
        <dbReference type="Proteomes" id="UP000006352"/>
    </source>
</evidence>
<dbReference type="GeneID" id="24101377"/>
<organism evidence="1 2">
    <name type="scientific">Fibroporia radiculosa</name>
    <dbReference type="NCBI Taxonomy" id="599839"/>
    <lineage>
        <taxon>Eukaryota</taxon>
        <taxon>Fungi</taxon>
        <taxon>Dikarya</taxon>
        <taxon>Basidiomycota</taxon>
        <taxon>Agaricomycotina</taxon>
        <taxon>Agaricomycetes</taxon>
        <taxon>Polyporales</taxon>
        <taxon>Fibroporiaceae</taxon>
        <taxon>Fibroporia</taxon>
    </lineage>
</organism>
<evidence type="ECO:0000313" key="1">
    <source>
        <dbReference type="EMBL" id="CCM06477.1"/>
    </source>
</evidence>
<reference evidence="1 2" key="1">
    <citation type="journal article" date="2012" name="Appl. Environ. Microbiol.">
        <title>Short-read sequencing for genomic analysis of the brown rot fungus Fibroporia radiculosa.</title>
        <authorList>
            <person name="Tang J.D."/>
            <person name="Perkins A.D."/>
            <person name="Sonstegard T.S."/>
            <person name="Schroeder S.G."/>
            <person name="Burgess S.C."/>
            <person name="Diehl S.V."/>
        </authorList>
    </citation>
    <scope>NUCLEOTIDE SEQUENCE [LARGE SCALE GENOMIC DNA]</scope>
    <source>
        <strain evidence="1 2">TFFH 294</strain>
    </source>
</reference>
<sequence length="101" mass="10827">MAQPGPATDFATYTLLEAPPPNVSIAHALVTRRKPQATPSVTSKSLVKWWTLLLRVLREWARLSLLVPVSGAISSVWAQRKAAGPSVPRSSGLTHGLAGLY</sequence>
<proteinExistence type="predicted"/>
<dbReference type="InParanoid" id="J4I395"/>
<accession>J4I395</accession>
<dbReference type="Proteomes" id="UP000006352">
    <property type="component" value="Unassembled WGS sequence"/>
</dbReference>
<keyword evidence="2" id="KW-1185">Reference proteome</keyword>